<evidence type="ECO:0000256" key="5">
    <source>
        <dbReference type="ARBA" id="ARBA00023163"/>
    </source>
</evidence>
<dbReference type="Gene3D" id="1.10.8.60">
    <property type="match status" value="1"/>
</dbReference>
<dbReference type="InterPro" id="IPR025943">
    <property type="entry name" value="Sigma_54_int_dom_ATP-bd_2"/>
</dbReference>
<dbReference type="GO" id="GO:0005524">
    <property type="term" value="F:ATP binding"/>
    <property type="evidence" value="ECO:0007669"/>
    <property type="project" value="UniProtKB-KW"/>
</dbReference>
<dbReference type="Pfam" id="PF25601">
    <property type="entry name" value="AAA_lid_14"/>
    <property type="match status" value="1"/>
</dbReference>
<keyword evidence="2" id="KW-0067">ATP-binding</keyword>
<dbReference type="Pfam" id="PF16697">
    <property type="entry name" value="Yop-YscD_cpl"/>
    <property type="match status" value="1"/>
</dbReference>
<dbReference type="PROSITE" id="PS00688">
    <property type="entry name" value="SIGMA54_INTERACT_3"/>
    <property type="match status" value="1"/>
</dbReference>
<name>A0A4U1JL40_9BACT</name>
<dbReference type="EMBL" id="SSMQ01000002">
    <property type="protein sequence ID" value="TKD12633.1"/>
    <property type="molecule type" value="Genomic_DNA"/>
</dbReference>
<sequence length="455" mass="49846">MSKEPHAKETVALVVRPRECAIGRFRLQVTAGPDRGVERVSDGAELSVGTAAGNHLVLTDGAVSRHHCAITVTDRGFLVRDLGSRNGTRVTGFRVEGAYLGPGAVLGIGKSTLRFDPLPDEIVEPLADEERYGRILGQSMAMRRLFAALPRIAASDSTVLIEGETGTGKGLLAEVIHQKSPRAQGPFVVIDCSSIPPTLIEAELFGYMRGAFTTALQSRAGAFEAAAGGTVFLDELGELPIDMQPKLLRALEERVVRRIGSLDPVKLDVRVIAATNRDLRQEVNRGTFRSDLYYRLNIVRIRLPPLRERREDIPPLVAHFYEQFARSGDPLPPAELVAAFTKQDWPGNVRELRAAVERAILMEDEALWFEATLGAAPGSEPKTAAPPSADYDEDLALGSFRAAKERAVARWERGYIETLVRQSGGNLSRAARSAHMDRNHLRELLRRHGISATEE</sequence>
<evidence type="ECO:0000256" key="2">
    <source>
        <dbReference type="ARBA" id="ARBA00022840"/>
    </source>
</evidence>
<keyword evidence="9" id="KW-1185">Reference proteome</keyword>
<dbReference type="InterPro" id="IPR025662">
    <property type="entry name" value="Sigma_54_int_dom_ATP-bd_1"/>
</dbReference>
<evidence type="ECO:0000259" key="6">
    <source>
        <dbReference type="PROSITE" id="PS50006"/>
    </source>
</evidence>
<dbReference type="SUPFAM" id="SSF46689">
    <property type="entry name" value="Homeodomain-like"/>
    <property type="match status" value="1"/>
</dbReference>
<keyword evidence="3" id="KW-0805">Transcription regulation</keyword>
<dbReference type="InterPro" id="IPR009057">
    <property type="entry name" value="Homeodomain-like_sf"/>
</dbReference>
<dbReference type="SMART" id="SM00240">
    <property type="entry name" value="FHA"/>
    <property type="match status" value="1"/>
</dbReference>
<feature type="domain" description="Sigma-54 factor interaction" evidence="7">
    <location>
        <begin position="135"/>
        <end position="361"/>
    </location>
</feature>
<keyword evidence="1" id="KW-0547">Nucleotide-binding</keyword>
<dbReference type="InterPro" id="IPR003593">
    <property type="entry name" value="AAA+_ATPase"/>
</dbReference>
<evidence type="ECO:0000259" key="7">
    <source>
        <dbReference type="PROSITE" id="PS50045"/>
    </source>
</evidence>
<dbReference type="InterPro" id="IPR025944">
    <property type="entry name" value="Sigma_54_int_dom_CS"/>
</dbReference>
<dbReference type="PANTHER" id="PTHR32071">
    <property type="entry name" value="TRANSCRIPTIONAL REGULATORY PROTEIN"/>
    <property type="match status" value="1"/>
</dbReference>
<dbReference type="Proteomes" id="UP000309215">
    <property type="component" value="Unassembled WGS sequence"/>
</dbReference>
<dbReference type="SUPFAM" id="SSF49879">
    <property type="entry name" value="SMAD/FHA domain"/>
    <property type="match status" value="1"/>
</dbReference>
<dbReference type="Gene3D" id="1.10.10.60">
    <property type="entry name" value="Homeodomain-like"/>
    <property type="match status" value="1"/>
</dbReference>
<dbReference type="GO" id="GO:0003677">
    <property type="term" value="F:DNA binding"/>
    <property type="evidence" value="ECO:0007669"/>
    <property type="project" value="UniProtKB-KW"/>
</dbReference>
<evidence type="ECO:0000313" key="9">
    <source>
        <dbReference type="Proteomes" id="UP000309215"/>
    </source>
</evidence>
<proteinExistence type="predicted"/>
<dbReference type="FunFam" id="3.40.50.300:FF:000006">
    <property type="entry name" value="DNA-binding transcriptional regulator NtrC"/>
    <property type="match status" value="1"/>
</dbReference>
<dbReference type="CDD" id="cd00060">
    <property type="entry name" value="FHA"/>
    <property type="match status" value="1"/>
</dbReference>
<dbReference type="Gene3D" id="2.60.200.20">
    <property type="match status" value="1"/>
</dbReference>
<dbReference type="PROSITE" id="PS50045">
    <property type="entry name" value="SIGMA54_INTERACT_4"/>
    <property type="match status" value="1"/>
</dbReference>
<dbReference type="InterPro" id="IPR027417">
    <property type="entry name" value="P-loop_NTPase"/>
</dbReference>
<keyword evidence="4" id="KW-0238">DNA-binding</keyword>
<accession>A0A4U1JL40</accession>
<dbReference type="PROSITE" id="PS00675">
    <property type="entry name" value="SIGMA54_INTERACT_1"/>
    <property type="match status" value="1"/>
</dbReference>
<dbReference type="InterPro" id="IPR000253">
    <property type="entry name" value="FHA_dom"/>
</dbReference>
<feature type="domain" description="FHA" evidence="6">
    <location>
        <begin position="35"/>
        <end position="95"/>
    </location>
</feature>
<dbReference type="SUPFAM" id="SSF52540">
    <property type="entry name" value="P-loop containing nucleoside triphosphate hydrolases"/>
    <property type="match status" value="1"/>
</dbReference>
<dbReference type="Pfam" id="PF00158">
    <property type="entry name" value="Sigma54_activat"/>
    <property type="match status" value="1"/>
</dbReference>
<evidence type="ECO:0000313" key="8">
    <source>
        <dbReference type="EMBL" id="TKD12633.1"/>
    </source>
</evidence>
<dbReference type="AlphaFoldDB" id="A0A4U1JL40"/>
<evidence type="ECO:0000256" key="4">
    <source>
        <dbReference type="ARBA" id="ARBA00023125"/>
    </source>
</evidence>
<dbReference type="OrthoDB" id="5485507at2"/>
<dbReference type="PROSITE" id="PS00676">
    <property type="entry name" value="SIGMA54_INTERACT_2"/>
    <property type="match status" value="1"/>
</dbReference>
<evidence type="ECO:0000256" key="1">
    <source>
        <dbReference type="ARBA" id="ARBA00022741"/>
    </source>
</evidence>
<dbReference type="SMART" id="SM00382">
    <property type="entry name" value="AAA"/>
    <property type="match status" value="1"/>
</dbReference>
<dbReference type="InterPro" id="IPR032030">
    <property type="entry name" value="YscD_cytoplasmic_dom"/>
</dbReference>
<dbReference type="CDD" id="cd00009">
    <property type="entry name" value="AAA"/>
    <property type="match status" value="1"/>
</dbReference>
<reference evidence="8 9" key="1">
    <citation type="submission" date="2019-04" db="EMBL/GenBank/DDBJ databases">
        <authorList>
            <person name="Li Y."/>
            <person name="Wang J."/>
        </authorList>
    </citation>
    <scope>NUCLEOTIDE SEQUENCE [LARGE SCALE GENOMIC DNA]</scope>
    <source>
        <strain evidence="8 9">DSM 14668</strain>
    </source>
</reference>
<dbReference type="InterPro" id="IPR002078">
    <property type="entry name" value="Sigma_54_int"/>
</dbReference>
<dbReference type="InterPro" id="IPR058031">
    <property type="entry name" value="AAA_lid_NorR"/>
</dbReference>
<keyword evidence="5" id="KW-0804">Transcription</keyword>
<dbReference type="PANTHER" id="PTHR32071:SF57">
    <property type="entry name" value="C4-DICARBOXYLATE TRANSPORT TRANSCRIPTIONAL REGULATORY PROTEIN DCTD"/>
    <property type="match status" value="1"/>
</dbReference>
<protein>
    <submittedName>
        <fullName evidence="8">Sigma 54-dependent Fis family transcriptional regulator</fullName>
    </submittedName>
</protein>
<dbReference type="PROSITE" id="PS50006">
    <property type="entry name" value="FHA_DOMAIN"/>
    <property type="match status" value="1"/>
</dbReference>
<dbReference type="Gene3D" id="3.40.50.300">
    <property type="entry name" value="P-loop containing nucleotide triphosphate hydrolases"/>
    <property type="match status" value="1"/>
</dbReference>
<dbReference type="InterPro" id="IPR008984">
    <property type="entry name" value="SMAD_FHA_dom_sf"/>
</dbReference>
<gene>
    <name evidence="8" type="ORF">E8A74_02450</name>
</gene>
<dbReference type="GO" id="GO:0006355">
    <property type="term" value="P:regulation of DNA-templated transcription"/>
    <property type="evidence" value="ECO:0007669"/>
    <property type="project" value="InterPro"/>
</dbReference>
<comment type="caution">
    <text evidence="8">The sequence shown here is derived from an EMBL/GenBank/DDBJ whole genome shotgun (WGS) entry which is preliminary data.</text>
</comment>
<dbReference type="RefSeq" id="WP_136927270.1">
    <property type="nucleotide sequence ID" value="NZ_SSMQ01000002.1"/>
</dbReference>
<organism evidence="8 9">
    <name type="scientific">Polyangium fumosum</name>
    <dbReference type="NCBI Taxonomy" id="889272"/>
    <lineage>
        <taxon>Bacteria</taxon>
        <taxon>Pseudomonadati</taxon>
        <taxon>Myxococcota</taxon>
        <taxon>Polyangia</taxon>
        <taxon>Polyangiales</taxon>
        <taxon>Polyangiaceae</taxon>
        <taxon>Polyangium</taxon>
    </lineage>
</organism>
<evidence type="ECO:0000256" key="3">
    <source>
        <dbReference type="ARBA" id="ARBA00023015"/>
    </source>
</evidence>